<accession>A0A916UFS7</accession>
<evidence type="ECO:0000313" key="7">
    <source>
        <dbReference type="EMBL" id="GGC70806.1"/>
    </source>
</evidence>
<evidence type="ECO:0000256" key="4">
    <source>
        <dbReference type="ARBA" id="ARBA00023284"/>
    </source>
</evidence>
<keyword evidence="3" id="KW-1015">Disulfide bond</keyword>
<name>A0A916UFS7_9BURK</name>
<dbReference type="GO" id="GO:0005737">
    <property type="term" value="C:cytoplasm"/>
    <property type="evidence" value="ECO:0007669"/>
    <property type="project" value="TreeGrafter"/>
</dbReference>
<gene>
    <name evidence="7" type="ORF">GCM10011396_17430</name>
</gene>
<evidence type="ECO:0000256" key="5">
    <source>
        <dbReference type="SAM" id="SignalP"/>
    </source>
</evidence>
<comment type="caution">
    <text evidence="7">The sequence shown here is derived from an EMBL/GenBank/DDBJ whole genome shotgun (WGS) entry which is preliminary data.</text>
</comment>
<dbReference type="InterPro" id="IPR013766">
    <property type="entry name" value="Thioredoxin_domain"/>
</dbReference>
<sequence length="130" mass="14269">MFSLFRKLFLFVAVALSGSVFAMSIAGQTYTQVEFDSLQKAGKPTLVMVHADWCPTCRAQDPLLLDLLQTPSLKAITALSVDFDTQKDVLRSFHVSKQSTLIIFKDGKEVARSTGDTNKDSLAALLKKAL</sequence>
<organism evidence="7 8">
    <name type="scientific">Undibacterium terreum</name>
    <dbReference type="NCBI Taxonomy" id="1224302"/>
    <lineage>
        <taxon>Bacteria</taxon>
        <taxon>Pseudomonadati</taxon>
        <taxon>Pseudomonadota</taxon>
        <taxon>Betaproteobacteria</taxon>
        <taxon>Burkholderiales</taxon>
        <taxon>Oxalobacteraceae</taxon>
        <taxon>Undibacterium</taxon>
    </lineage>
</organism>
<dbReference type="PANTHER" id="PTHR45663">
    <property type="entry name" value="GEO12009P1"/>
    <property type="match status" value="1"/>
</dbReference>
<dbReference type="SUPFAM" id="SSF52833">
    <property type="entry name" value="Thioredoxin-like"/>
    <property type="match status" value="1"/>
</dbReference>
<evidence type="ECO:0000256" key="1">
    <source>
        <dbReference type="ARBA" id="ARBA00022448"/>
    </source>
</evidence>
<evidence type="ECO:0000256" key="2">
    <source>
        <dbReference type="ARBA" id="ARBA00022982"/>
    </source>
</evidence>
<keyword evidence="1" id="KW-0813">Transport</keyword>
<reference evidence="7" key="1">
    <citation type="journal article" date="2014" name="Int. J. Syst. Evol. Microbiol.">
        <title>Complete genome sequence of Corynebacterium casei LMG S-19264T (=DSM 44701T), isolated from a smear-ripened cheese.</title>
        <authorList>
            <consortium name="US DOE Joint Genome Institute (JGI-PGF)"/>
            <person name="Walter F."/>
            <person name="Albersmeier A."/>
            <person name="Kalinowski J."/>
            <person name="Ruckert C."/>
        </authorList>
    </citation>
    <scope>NUCLEOTIDE SEQUENCE</scope>
    <source>
        <strain evidence="7">CGMCC 1.10998</strain>
    </source>
</reference>
<dbReference type="PROSITE" id="PS00194">
    <property type="entry name" value="THIOREDOXIN_1"/>
    <property type="match status" value="1"/>
</dbReference>
<dbReference type="GO" id="GO:0015035">
    <property type="term" value="F:protein-disulfide reductase activity"/>
    <property type="evidence" value="ECO:0007669"/>
    <property type="project" value="TreeGrafter"/>
</dbReference>
<feature type="chain" id="PRO_5036788309" description="Thioredoxin domain-containing protein" evidence="5">
    <location>
        <begin position="23"/>
        <end position="130"/>
    </location>
</feature>
<keyword evidence="5" id="KW-0732">Signal</keyword>
<reference evidence="7" key="2">
    <citation type="submission" date="2020-09" db="EMBL/GenBank/DDBJ databases">
        <authorList>
            <person name="Sun Q."/>
            <person name="Zhou Y."/>
        </authorList>
    </citation>
    <scope>NUCLEOTIDE SEQUENCE</scope>
    <source>
        <strain evidence="7">CGMCC 1.10998</strain>
    </source>
</reference>
<dbReference type="Pfam" id="PF00085">
    <property type="entry name" value="Thioredoxin"/>
    <property type="match status" value="1"/>
</dbReference>
<keyword evidence="8" id="KW-1185">Reference proteome</keyword>
<dbReference type="PROSITE" id="PS51352">
    <property type="entry name" value="THIOREDOXIN_2"/>
    <property type="match status" value="1"/>
</dbReference>
<protein>
    <recommendedName>
        <fullName evidence="6">Thioredoxin domain-containing protein</fullName>
    </recommendedName>
</protein>
<dbReference type="RefSeq" id="WP_188565507.1">
    <property type="nucleotide sequence ID" value="NZ_BMED01000001.1"/>
</dbReference>
<feature type="domain" description="Thioredoxin" evidence="6">
    <location>
        <begin position="2"/>
        <end position="130"/>
    </location>
</feature>
<dbReference type="InterPro" id="IPR036249">
    <property type="entry name" value="Thioredoxin-like_sf"/>
</dbReference>
<dbReference type="InterPro" id="IPR017937">
    <property type="entry name" value="Thioredoxin_CS"/>
</dbReference>
<dbReference type="CDD" id="cd02947">
    <property type="entry name" value="TRX_family"/>
    <property type="match status" value="1"/>
</dbReference>
<dbReference type="PANTHER" id="PTHR45663:SF11">
    <property type="entry name" value="GEO12009P1"/>
    <property type="match status" value="1"/>
</dbReference>
<evidence type="ECO:0000259" key="6">
    <source>
        <dbReference type="PROSITE" id="PS51352"/>
    </source>
</evidence>
<dbReference type="EMBL" id="BMED01000001">
    <property type="protein sequence ID" value="GGC70806.1"/>
    <property type="molecule type" value="Genomic_DNA"/>
</dbReference>
<dbReference type="Proteomes" id="UP000637423">
    <property type="component" value="Unassembled WGS sequence"/>
</dbReference>
<evidence type="ECO:0000313" key="8">
    <source>
        <dbReference type="Proteomes" id="UP000637423"/>
    </source>
</evidence>
<proteinExistence type="predicted"/>
<dbReference type="Gene3D" id="3.40.30.10">
    <property type="entry name" value="Glutaredoxin"/>
    <property type="match status" value="1"/>
</dbReference>
<feature type="signal peptide" evidence="5">
    <location>
        <begin position="1"/>
        <end position="22"/>
    </location>
</feature>
<keyword evidence="2" id="KW-0249">Electron transport</keyword>
<evidence type="ECO:0000256" key="3">
    <source>
        <dbReference type="ARBA" id="ARBA00023157"/>
    </source>
</evidence>
<keyword evidence="4" id="KW-0676">Redox-active center</keyword>
<dbReference type="AlphaFoldDB" id="A0A916UFS7"/>